<feature type="domain" description="SH3" evidence="15">
    <location>
        <begin position="184"/>
        <end position="243"/>
    </location>
</feature>
<dbReference type="AlphaFoldDB" id="A0A8J7P5H5"/>
<keyword evidence="8" id="KW-0597">Phosphoprotein</keyword>
<evidence type="ECO:0000259" key="16">
    <source>
        <dbReference type="PROSITE" id="PS50179"/>
    </source>
</evidence>
<dbReference type="Pfam" id="PF00790">
    <property type="entry name" value="VHS"/>
    <property type="match status" value="1"/>
</dbReference>
<organism evidence="17 18">
    <name type="scientific">Atractosteus spatula</name>
    <name type="common">Alligator gar</name>
    <name type="synonym">Lepisosteus spatula</name>
    <dbReference type="NCBI Taxonomy" id="7917"/>
    <lineage>
        <taxon>Eukaryota</taxon>
        <taxon>Metazoa</taxon>
        <taxon>Chordata</taxon>
        <taxon>Craniata</taxon>
        <taxon>Vertebrata</taxon>
        <taxon>Euteleostomi</taxon>
        <taxon>Actinopterygii</taxon>
        <taxon>Neopterygii</taxon>
        <taxon>Holostei</taxon>
        <taxon>Semionotiformes</taxon>
        <taxon>Lepisosteidae</taxon>
        <taxon>Atractosteus</taxon>
    </lineage>
</organism>
<evidence type="ECO:0000256" key="8">
    <source>
        <dbReference type="ARBA" id="ARBA00022553"/>
    </source>
</evidence>
<dbReference type="SUPFAM" id="SSF52540">
    <property type="entry name" value="P-loop containing nucleoside triphosphate hydrolases"/>
    <property type="match status" value="1"/>
</dbReference>
<dbReference type="FunFam" id="1.25.40.90:FF:000009">
    <property type="entry name" value="Putative signal transducing adapter molecule 1"/>
    <property type="match status" value="1"/>
</dbReference>
<comment type="subcellular location">
    <subcellularLocation>
        <location evidence="2">Cytoplasm</location>
    </subcellularLocation>
    <subcellularLocation>
        <location evidence="1">Early endosome membrane</location>
        <topology evidence="1">Peripheral membrane protein</topology>
        <orientation evidence="1">Cytoplasmic side</orientation>
    </subcellularLocation>
</comment>
<dbReference type="Gene3D" id="1.25.40.90">
    <property type="match status" value="1"/>
</dbReference>
<dbReference type="InterPro" id="IPR027417">
    <property type="entry name" value="P-loop_NTPase"/>
</dbReference>
<feature type="non-terminal residue" evidence="17">
    <location>
        <position position="1093"/>
    </location>
</feature>
<dbReference type="GO" id="GO:0035091">
    <property type="term" value="F:phosphatidylinositol binding"/>
    <property type="evidence" value="ECO:0007669"/>
    <property type="project" value="InterPro"/>
</dbReference>
<dbReference type="FunFam" id="2.30.30.40:FF:000086">
    <property type="entry name" value="signal transducing adapter molecule 2"/>
    <property type="match status" value="1"/>
</dbReference>
<feature type="compositionally biased region" description="Low complexity" evidence="14">
    <location>
        <begin position="569"/>
        <end position="584"/>
    </location>
</feature>
<feature type="compositionally biased region" description="Low complexity" evidence="14">
    <location>
        <begin position="131"/>
        <end position="144"/>
    </location>
</feature>
<feature type="region of interest" description="Disordered" evidence="14">
    <location>
        <begin position="113"/>
        <end position="148"/>
    </location>
</feature>
<keyword evidence="9" id="KW-0967">Endosome</keyword>
<proteinExistence type="inferred from homology"/>
<dbReference type="InterPro" id="IPR046937">
    <property type="entry name" value="CAB1-4_N_A-dom"/>
</dbReference>
<evidence type="ECO:0000256" key="13">
    <source>
        <dbReference type="SAM" id="Coils"/>
    </source>
</evidence>
<dbReference type="SUPFAM" id="SSF50044">
    <property type="entry name" value="SH3-domain"/>
    <property type="match status" value="2"/>
</dbReference>
<dbReference type="InterPro" id="IPR001452">
    <property type="entry name" value="SH3_domain"/>
</dbReference>
<evidence type="ECO:0000313" key="17">
    <source>
        <dbReference type="EMBL" id="MBN3325460.1"/>
    </source>
</evidence>
<dbReference type="FunFam" id="1.20.5.1940:FF:000002">
    <property type="entry name" value="Signal transducing adapter molecule 1"/>
    <property type="match status" value="1"/>
</dbReference>
<evidence type="ECO:0000256" key="1">
    <source>
        <dbReference type="ARBA" id="ARBA00004469"/>
    </source>
</evidence>
<dbReference type="Gene3D" id="2.30.30.40">
    <property type="entry name" value="SH3 Domains"/>
    <property type="match status" value="2"/>
</dbReference>
<keyword evidence="7" id="KW-0963">Cytoplasm</keyword>
<keyword evidence="6" id="KW-0813">Transport</keyword>
<dbReference type="InterPro" id="IPR002014">
    <property type="entry name" value="VHS_dom"/>
</dbReference>
<keyword evidence="5 12" id="KW-0728">SH3 domain</keyword>
<feature type="region of interest" description="Disordered" evidence="14">
    <location>
        <begin position="1007"/>
        <end position="1093"/>
    </location>
</feature>
<dbReference type="GO" id="GO:0031901">
    <property type="term" value="C:early endosome membrane"/>
    <property type="evidence" value="ECO:0007669"/>
    <property type="project" value="UniProtKB-SubCell"/>
</dbReference>
<dbReference type="EMBL" id="JAAWVO010075727">
    <property type="protein sequence ID" value="MBN3325460.1"/>
    <property type="molecule type" value="Genomic_DNA"/>
</dbReference>
<reference evidence="17" key="1">
    <citation type="journal article" date="2021" name="Cell">
        <title>Tracing the genetic footprints of vertebrate landing in non-teleost ray-finned fishes.</title>
        <authorList>
            <person name="Bi X."/>
            <person name="Wang K."/>
            <person name="Yang L."/>
            <person name="Pan H."/>
            <person name="Jiang H."/>
            <person name="Wei Q."/>
            <person name="Fang M."/>
            <person name="Yu H."/>
            <person name="Zhu C."/>
            <person name="Cai Y."/>
            <person name="He Y."/>
            <person name="Gan X."/>
            <person name="Zeng H."/>
            <person name="Yu D."/>
            <person name="Zhu Y."/>
            <person name="Jiang H."/>
            <person name="Qiu Q."/>
            <person name="Yang H."/>
            <person name="Zhang Y.E."/>
            <person name="Wang W."/>
            <person name="Zhu M."/>
            <person name="He S."/>
            <person name="Zhang G."/>
        </authorList>
    </citation>
    <scope>NUCLEOTIDE SEQUENCE</scope>
    <source>
        <strain evidence="17">Allg_001</strain>
    </source>
</reference>
<evidence type="ECO:0000256" key="7">
    <source>
        <dbReference type="ARBA" id="ARBA00022490"/>
    </source>
</evidence>
<dbReference type="Pfam" id="PF00625">
    <property type="entry name" value="Guanylate_kin"/>
    <property type="match status" value="1"/>
</dbReference>
<keyword evidence="11" id="KW-0472">Membrane</keyword>
<dbReference type="SMART" id="SM00326">
    <property type="entry name" value="SH3"/>
    <property type="match status" value="2"/>
</dbReference>
<evidence type="ECO:0000256" key="9">
    <source>
        <dbReference type="ARBA" id="ARBA00022753"/>
    </source>
</evidence>
<evidence type="ECO:0000256" key="14">
    <source>
        <dbReference type="SAM" id="MobiDB-lite"/>
    </source>
</evidence>
<comment type="caution">
    <text evidence="17">The sequence shown here is derived from an EMBL/GenBank/DDBJ whole genome shotgun (WGS) entry which is preliminary data.</text>
</comment>
<dbReference type="SMART" id="SM00726">
    <property type="entry name" value="UIM"/>
    <property type="match status" value="1"/>
</dbReference>
<feature type="domain" description="VHS" evidence="16">
    <location>
        <begin position="1"/>
        <end position="114"/>
    </location>
</feature>
<dbReference type="Proteomes" id="UP000736164">
    <property type="component" value="Unassembled WGS sequence"/>
</dbReference>
<name>A0A8J7P5H5_ATRSP</name>
<keyword evidence="13" id="KW-0175">Coiled coil</keyword>
<protein>
    <submittedName>
        <fullName evidence="17">CACB4 protein</fullName>
    </submittedName>
</protein>
<dbReference type="CDD" id="cd21390">
    <property type="entry name" value="GAT_STAM2"/>
    <property type="match status" value="1"/>
</dbReference>
<feature type="region of interest" description="Disordered" evidence="14">
    <location>
        <begin position="559"/>
        <end position="630"/>
    </location>
</feature>
<feature type="non-terminal residue" evidence="17">
    <location>
        <position position="1"/>
    </location>
</feature>
<evidence type="ECO:0000256" key="10">
    <source>
        <dbReference type="ARBA" id="ARBA00022927"/>
    </source>
</evidence>
<dbReference type="InterPro" id="IPR003903">
    <property type="entry name" value="UIM_dom"/>
</dbReference>
<dbReference type="Gene3D" id="3.40.50.300">
    <property type="entry name" value="P-loop containing nucleotide triphosphate hydrolases"/>
    <property type="match status" value="1"/>
</dbReference>
<dbReference type="SMART" id="SM00072">
    <property type="entry name" value="GuKc"/>
    <property type="match status" value="1"/>
</dbReference>
<dbReference type="PRINTS" id="PR01626">
    <property type="entry name" value="LCACHANNELB"/>
</dbReference>
<keyword evidence="10" id="KW-0653">Protein transport</keyword>
<evidence type="ECO:0000256" key="2">
    <source>
        <dbReference type="ARBA" id="ARBA00004496"/>
    </source>
</evidence>
<keyword evidence="18" id="KW-1185">Reference proteome</keyword>
<dbReference type="GO" id="GO:0015031">
    <property type="term" value="P:protein transport"/>
    <property type="evidence" value="ECO:0007669"/>
    <property type="project" value="UniProtKB-KW"/>
</dbReference>
<dbReference type="PANTHER" id="PTHR11824">
    <property type="entry name" value="VOLTAGE-DEPENDENT CALCIUM CHANNEL BETA SUBUNIT"/>
    <property type="match status" value="1"/>
</dbReference>
<evidence type="ECO:0000256" key="3">
    <source>
        <dbReference type="ARBA" id="ARBA00009666"/>
    </source>
</evidence>
<dbReference type="Gene3D" id="1.20.5.1940">
    <property type="match status" value="1"/>
</dbReference>
<dbReference type="CDD" id="cd11820">
    <property type="entry name" value="SH3_STAM"/>
    <property type="match status" value="1"/>
</dbReference>
<evidence type="ECO:0000256" key="12">
    <source>
        <dbReference type="PROSITE-ProRule" id="PRU00192"/>
    </source>
</evidence>
<dbReference type="PROSITE" id="PS50179">
    <property type="entry name" value="VHS"/>
    <property type="match status" value="1"/>
</dbReference>
<feature type="compositionally biased region" description="Basic and acidic residues" evidence="14">
    <location>
        <begin position="1016"/>
        <end position="1040"/>
    </location>
</feature>
<evidence type="ECO:0000256" key="11">
    <source>
        <dbReference type="ARBA" id="ARBA00023136"/>
    </source>
</evidence>
<dbReference type="InterPro" id="IPR008145">
    <property type="entry name" value="GK/Ca_channel_bsu"/>
</dbReference>
<comment type="similarity">
    <text evidence="4">Belongs to the calcium channel beta subunit family.</text>
</comment>
<comment type="similarity">
    <text evidence="3">Belongs to the STAM family.</text>
</comment>
<feature type="domain" description="SH3" evidence="15">
    <location>
        <begin position="646"/>
        <end position="715"/>
    </location>
</feature>
<accession>A0A8J7P5H5</accession>
<dbReference type="PRINTS" id="PR00452">
    <property type="entry name" value="SH3DOMAIN"/>
</dbReference>
<dbReference type="GO" id="GO:0005891">
    <property type="term" value="C:voltage-gated calcium channel complex"/>
    <property type="evidence" value="ECO:0007669"/>
    <property type="project" value="InterPro"/>
</dbReference>
<dbReference type="PROSITE" id="PS50330">
    <property type="entry name" value="UIM"/>
    <property type="match status" value="1"/>
</dbReference>
<dbReference type="InterPro" id="IPR036028">
    <property type="entry name" value="SH3-like_dom_sf"/>
</dbReference>
<dbReference type="GO" id="GO:0005245">
    <property type="term" value="F:voltage-gated calcium channel activity"/>
    <property type="evidence" value="ECO:0007669"/>
    <property type="project" value="InterPro"/>
</dbReference>
<dbReference type="InterPro" id="IPR000584">
    <property type="entry name" value="VDCC_L_bsu"/>
</dbReference>
<feature type="coiled-coil region" evidence="13">
    <location>
        <begin position="315"/>
        <end position="349"/>
    </location>
</feature>
<dbReference type="Pfam" id="PF00018">
    <property type="entry name" value="SH3_1"/>
    <property type="match status" value="1"/>
</dbReference>
<feature type="compositionally biased region" description="Polar residues" evidence="14">
    <location>
        <begin position="607"/>
        <end position="617"/>
    </location>
</feature>
<dbReference type="PROSITE" id="PS50002">
    <property type="entry name" value="SH3"/>
    <property type="match status" value="2"/>
</dbReference>
<sequence>MDICDRVGTTPNGAKECLRSIVKRINHKVPHVAMQALTLLSACVSNSGKIFHLEICSRDFANDVRGILSKAHPKVCEKFKALLVEWADEFQKDPQLSLLGATIKSLKEEGVTFTSSGSQQSHKQCARKPFSSTTTKSSTASASKASEEDDLAKAIELSLQEQRQQQTETRPLTVVADPPFNNNRESRKVRALYDFEAAEDNELTFKAGELIIVQDDSDPNWWKGENHRGVGLFPSNFVTTNLNADPEPAAFVEKTALPEDTSLESKMEPEPVFIDEEKMDRTLHLLQNTDPADSEPDSSELLHLEEVCRQMNPMIDEKLEEIDRKHSELSELNVKVLEALELYNKLMNEAPMYSVYSKMQPQAHFPQTSAGVPVQAYPGQPQSGAYMASGVPGQGYSLGPDQAGPLRSLPPAVSAPVTSQPGQAPYLSAGVNAGYMNQSSGGPSPYPHQVAAEFCCSYLPLARSAELWGSKMHTCGSQGRLCSAVNYLESLECVACADTVALEGEFVRRLLQPEVTRGTQSRRSRLKRSDGSTTSTSFILRQLSIRYAWLDSHTPCHPPRRPLKKCRQAPAAHAPVSHSSVNVSQAARTPLEAQSGLEESCVPGSADSYTSRPSDSDVSLEEDREGVRQEREQQAAIQLERAKAKAVAFAVKTNVSYCGALDEDVPVAGTAISFDAKDFLHIKEKYNNDWWIGRLVKEGCEIGFIPSPLKLENIRIQQEQKRGRFHGKSSGNSSSSLGEMVSGTFRNTPPSAELRHTILYICKSGRKERKIRTKQKQKVAEHIPPYDVVPSMRPVVLVGPSLKGYEVTDMMQKALFDFLKHRFDGRISITRVTADISLAKRSVLNNPSKRAIIERSNTRSSLAEVQSEIERIFELARSLQLVVLDADTINHPAQLIKTSLAPIIVHVKVSSPKVLQRLIKSRGKSQSKHLNVQLVAADKLAQCPPEMFDIILDENQLEDACEHLAEYLEAYWRATHVPNSTPMNPLLGRNLGSTALSPYPTAISGLQGQRMRHGNHSGEHSPIERRSLMTSDENYHSERARKSRNRLSSGSQHSRDHYPLVEEEYSDPYQDTYKPHRNRGSPGGYSHDSRHRL</sequence>
<dbReference type="Pfam" id="PF12052">
    <property type="entry name" value="VGCC_beta4Aa_N"/>
    <property type="match status" value="1"/>
</dbReference>
<dbReference type="SMART" id="SM00288">
    <property type="entry name" value="VHS"/>
    <property type="match status" value="1"/>
</dbReference>
<evidence type="ECO:0000313" key="18">
    <source>
        <dbReference type="Proteomes" id="UP000736164"/>
    </source>
</evidence>
<evidence type="ECO:0000259" key="15">
    <source>
        <dbReference type="PROSITE" id="PS50002"/>
    </source>
</evidence>
<feature type="compositionally biased region" description="Polar residues" evidence="14">
    <location>
        <begin position="113"/>
        <end position="123"/>
    </location>
</feature>
<dbReference type="GO" id="GO:0043130">
    <property type="term" value="F:ubiquitin binding"/>
    <property type="evidence" value="ECO:0007669"/>
    <property type="project" value="InterPro"/>
</dbReference>
<gene>
    <name evidence="17" type="primary">Cacnb4</name>
    <name evidence="17" type="ORF">GTO95_0012536</name>
</gene>
<dbReference type="FunFam" id="3.40.50.300:FF:000432">
    <property type="entry name" value="Voltage-dependent L-type calcium channel subunit beta-1 isoform 1"/>
    <property type="match status" value="1"/>
</dbReference>
<dbReference type="InterPro" id="IPR008942">
    <property type="entry name" value="ENTH_VHS"/>
</dbReference>
<evidence type="ECO:0000256" key="6">
    <source>
        <dbReference type="ARBA" id="ARBA00022448"/>
    </source>
</evidence>
<dbReference type="SUPFAM" id="SSF48464">
    <property type="entry name" value="ENTH/VHS domain"/>
    <property type="match status" value="1"/>
</dbReference>
<evidence type="ECO:0000256" key="5">
    <source>
        <dbReference type="ARBA" id="ARBA00022443"/>
    </source>
</evidence>
<evidence type="ECO:0000256" key="4">
    <source>
        <dbReference type="ARBA" id="ARBA00010836"/>
    </source>
</evidence>